<dbReference type="EMBL" id="KB870807">
    <property type="protein sequence ID" value="EOA31800.1"/>
    <property type="molecule type" value="Genomic_DNA"/>
</dbReference>
<evidence type="ECO:0000313" key="2">
    <source>
        <dbReference type="Proteomes" id="UP000029121"/>
    </source>
</evidence>
<reference evidence="2" key="1">
    <citation type="journal article" date="2013" name="Nat. Genet.">
        <title>The Capsella rubella genome and the genomic consequences of rapid mating system evolution.</title>
        <authorList>
            <person name="Slotte T."/>
            <person name="Hazzouri K.M."/>
            <person name="Agren J.A."/>
            <person name="Koenig D."/>
            <person name="Maumus F."/>
            <person name="Guo Y.L."/>
            <person name="Steige K."/>
            <person name="Platts A.E."/>
            <person name="Escobar J.S."/>
            <person name="Newman L.K."/>
            <person name="Wang W."/>
            <person name="Mandakova T."/>
            <person name="Vello E."/>
            <person name="Smith L.M."/>
            <person name="Henz S.R."/>
            <person name="Steffen J."/>
            <person name="Takuno S."/>
            <person name="Brandvain Y."/>
            <person name="Coop G."/>
            <person name="Andolfatto P."/>
            <person name="Hu T.T."/>
            <person name="Blanchette M."/>
            <person name="Clark R.M."/>
            <person name="Quesneville H."/>
            <person name="Nordborg M."/>
            <person name="Gaut B.S."/>
            <person name="Lysak M.A."/>
            <person name="Jenkins J."/>
            <person name="Grimwood J."/>
            <person name="Chapman J."/>
            <person name="Prochnik S."/>
            <person name="Shu S."/>
            <person name="Rokhsar D."/>
            <person name="Schmutz J."/>
            <person name="Weigel D."/>
            <person name="Wright S.I."/>
        </authorList>
    </citation>
    <scope>NUCLEOTIDE SEQUENCE [LARGE SCALE GENOMIC DNA]</scope>
    <source>
        <strain evidence="2">cv. Monte Gargano</strain>
    </source>
</reference>
<organism evidence="1 2">
    <name type="scientific">Capsella rubella</name>
    <dbReference type="NCBI Taxonomy" id="81985"/>
    <lineage>
        <taxon>Eukaryota</taxon>
        <taxon>Viridiplantae</taxon>
        <taxon>Streptophyta</taxon>
        <taxon>Embryophyta</taxon>
        <taxon>Tracheophyta</taxon>
        <taxon>Spermatophyta</taxon>
        <taxon>Magnoliopsida</taxon>
        <taxon>eudicotyledons</taxon>
        <taxon>Gunneridae</taxon>
        <taxon>Pentapetalae</taxon>
        <taxon>rosids</taxon>
        <taxon>malvids</taxon>
        <taxon>Brassicales</taxon>
        <taxon>Brassicaceae</taxon>
        <taxon>Camelineae</taxon>
        <taxon>Capsella</taxon>
    </lineage>
</organism>
<dbReference type="AlphaFoldDB" id="R0I1M4"/>
<protein>
    <submittedName>
        <fullName evidence="1">Uncharacterized protein</fullName>
    </submittedName>
</protein>
<sequence>MILFESGLLFWFLQLENREGHDRNAESRMYLDGEILVNARRMHCEGIIVEFPRKVMAFIIRMQYLIRFGKKKAFLCSLFI</sequence>
<proteinExistence type="predicted"/>
<gene>
    <name evidence="1" type="ORF">CARUB_v10015022mg</name>
</gene>
<evidence type="ECO:0000313" key="1">
    <source>
        <dbReference type="EMBL" id="EOA31800.1"/>
    </source>
</evidence>
<dbReference type="Proteomes" id="UP000029121">
    <property type="component" value="Unassembled WGS sequence"/>
</dbReference>
<accession>R0I1M4</accession>
<name>R0I1M4_9BRAS</name>
<keyword evidence="2" id="KW-1185">Reference proteome</keyword>